<evidence type="ECO:0000313" key="1">
    <source>
        <dbReference type="EMBL" id="UQA91669.1"/>
    </source>
</evidence>
<reference evidence="1" key="1">
    <citation type="submission" date="2021-10" db="EMBL/GenBank/DDBJ databases">
        <title>Streptomyces nigrumlapis sp.nov.,an antimicrobial producing actinobacterium isolated from Black Gobi rocks.</title>
        <authorList>
            <person name="Wen Y."/>
            <person name="Zhang W."/>
            <person name="Liu X.G."/>
        </authorList>
    </citation>
    <scope>NUCLEOTIDE SEQUENCE</scope>
    <source>
        <strain evidence="1">ST13-2-2</strain>
    </source>
</reference>
<evidence type="ECO:0000313" key="2">
    <source>
        <dbReference type="Proteomes" id="UP000830115"/>
    </source>
</evidence>
<organism evidence="1 2">
    <name type="scientific">Streptomyces halobius</name>
    <dbReference type="NCBI Taxonomy" id="2879846"/>
    <lineage>
        <taxon>Bacteria</taxon>
        <taxon>Bacillati</taxon>
        <taxon>Actinomycetota</taxon>
        <taxon>Actinomycetes</taxon>
        <taxon>Kitasatosporales</taxon>
        <taxon>Streptomycetaceae</taxon>
        <taxon>Streptomyces</taxon>
    </lineage>
</organism>
<accession>A0ABY4M1N6</accession>
<protein>
    <recommendedName>
        <fullName evidence="3">HTH psq-type domain-containing protein</fullName>
    </recommendedName>
</protein>
<evidence type="ECO:0008006" key="3">
    <source>
        <dbReference type="Google" id="ProtNLM"/>
    </source>
</evidence>
<dbReference type="RefSeq" id="WP_248862477.1">
    <property type="nucleotide sequence ID" value="NZ_CP086322.1"/>
</dbReference>
<gene>
    <name evidence="1" type="ORF">K9S39_07145</name>
</gene>
<dbReference type="EMBL" id="CP086322">
    <property type="protein sequence ID" value="UQA91669.1"/>
    <property type="molecule type" value="Genomic_DNA"/>
</dbReference>
<name>A0ABY4M1N6_9ACTN</name>
<sequence length="76" mass="8280">MTSLTRLRFWQKRAGQLLDDRQAVDDNILVAIAQMKKEGLSNASVAGMFGTSPSGIAAKATKGEEIIVERKSRKST</sequence>
<dbReference type="Proteomes" id="UP000830115">
    <property type="component" value="Chromosome"/>
</dbReference>
<proteinExistence type="predicted"/>
<keyword evidence="2" id="KW-1185">Reference proteome</keyword>